<feature type="non-terminal residue" evidence="1">
    <location>
        <position position="53"/>
    </location>
</feature>
<comment type="caution">
    <text evidence="1">The sequence shown here is derived from an EMBL/GenBank/DDBJ whole genome shotgun (WGS) entry which is preliminary data.</text>
</comment>
<proteinExistence type="predicted"/>
<evidence type="ECO:0000313" key="1">
    <source>
        <dbReference type="EMBL" id="CAG8818916.1"/>
    </source>
</evidence>
<reference evidence="1" key="1">
    <citation type="submission" date="2021-06" db="EMBL/GenBank/DDBJ databases">
        <authorList>
            <person name="Kallberg Y."/>
            <person name="Tangrot J."/>
            <person name="Rosling A."/>
        </authorList>
    </citation>
    <scope>NUCLEOTIDE SEQUENCE</scope>
    <source>
        <strain evidence="1">MA461A</strain>
    </source>
</reference>
<dbReference type="Proteomes" id="UP000789920">
    <property type="component" value="Unassembled WGS sequence"/>
</dbReference>
<evidence type="ECO:0000313" key="2">
    <source>
        <dbReference type="Proteomes" id="UP000789920"/>
    </source>
</evidence>
<dbReference type="EMBL" id="CAJVQC010081610">
    <property type="protein sequence ID" value="CAG8818916.1"/>
    <property type="molecule type" value="Genomic_DNA"/>
</dbReference>
<sequence length="53" mass="6256">PDNINEFTIYSDSYKEQNIPAFQEIYPFSYQARTDTGYIMQNNNLIDNAPINY</sequence>
<accession>A0ACA9S1Y8</accession>
<organism evidence="1 2">
    <name type="scientific">Racocetra persica</name>
    <dbReference type="NCBI Taxonomy" id="160502"/>
    <lineage>
        <taxon>Eukaryota</taxon>
        <taxon>Fungi</taxon>
        <taxon>Fungi incertae sedis</taxon>
        <taxon>Mucoromycota</taxon>
        <taxon>Glomeromycotina</taxon>
        <taxon>Glomeromycetes</taxon>
        <taxon>Diversisporales</taxon>
        <taxon>Gigasporaceae</taxon>
        <taxon>Racocetra</taxon>
    </lineage>
</organism>
<protein>
    <submittedName>
        <fullName evidence="1">836_t:CDS:1</fullName>
    </submittedName>
</protein>
<keyword evidence="2" id="KW-1185">Reference proteome</keyword>
<gene>
    <name evidence="1" type="ORF">RPERSI_LOCUS25012</name>
</gene>
<name>A0ACA9S1Y8_9GLOM</name>
<feature type="non-terminal residue" evidence="1">
    <location>
        <position position="1"/>
    </location>
</feature>